<keyword evidence="1" id="KW-0175">Coiled coil</keyword>
<dbReference type="InterPro" id="IPR038109">
    <property type="entry name" value="DNA_bind_recomb_sf"/>
</dbReference>
<organism evidence="4 5">
    <name type="scientific">Limimaricola pyoseonensis</name>
    <dbReference type="NCBI Taxonomy" id="521013"/>
    <lineage>
        <taxon>Bacteria</taxon>
        <taxon>Pseudomonadati</taxon>
        <taxon>Pseudomonadota</taxon>
        <taxon>Alphaproteobacteria</taxon>
        <taxon>Rhodobacterales</taxon>
        <taxon>Paracoccaceae</taxon>
        <taxon>Limimaricola</taxon>
    </lineage>
</organism>
<dbReference type="PROSITE" id="PS51736">
    <property type="entry name" value="RECOMBINASES_3"/>
    <property type="match status" value="1"/>
</dbReference>
<keyword evidence="5" id="KW-1185">Reference proteome</keyword>
<evidence type="ECO:0000259" key="3">
    <source>
        <dbReference type="PROSITE" id="PS51737"/>
    </source>
</evidence>
<dbReference type="CDD" id="cd00338">
    <property type="entry name" value="Ser_Recombinase"/>
    <property type="match status" value="1"/>
</dbReference>
<evidence type="ECO:0000256" key="1">
    <source>
        <dbReference type="SAM" id="Coils"/>
    </source>
</evidence>
<evidence type="ECO:0000313" key="4">
    <source>
        <dbReference type="EMBL" id="SDF46621.1"/>
    </source>
</evidence>
<proteinExistence type="predicted"/>
<dbReference type="PANTHER" id="PTHR30461">
    <property type="entry name" value="DNA-INVERTASE FROM LAMBDOID PROPHAGE"/>
    <property type="match status" value="1"/>
</dbReference>
<dbReference type="PROSITE" id="PS51737">
    <property type="entry name" value="RECOMBINASE_DNA_BIND"/>
    <property type="match status" value="1"/>
</dbReference>
<feature type="coiled-coil region" evidence="1">
    <location>
        <begin position="398"/>
        <end position="445"/>
    </location>
</feature>
<gene>
    <name evidence="4" type="ORF">SAMN04488567_0436</name>
</gene>
<reference evidence="5" key="1">
    <citation type="submission" date="2016-10" db="EMBL/GenBank/DDBJ databases">
        <authorList>
            <person name="Varghese N."/>
            <person name="Submissions S."/>
        </authorList>
    </citation>
    <scope>NUCLEOTIDE SEQUENCE [LARGE SCALE GENOMIC DNA]</scope>
    <source>
        <strain evidence="5">DSM 21424</strain>
    </source>
</reference>
<dbReference type="Gene3D" id="3.90.1750.20">
    <property type="entry name" value="Putative Large Serine Recombinase, Chain B, Domain 2"/>
    <property type="match status" value="1"/>
</dbReference>
<dbReference type="InterPro" id="IPR036162">
    <property type="entry name" value="Resolvase-like_N_sf"/>
</dbReference>
<evidence type="ECO:0000259" key="2">
    <source>
        <dbReference type="PROSITE" id="PS51736"/>
    </source>
</evidence>
<dbReference type="InterPro" id="IPR025827">
    <property type="entry name" value="Zn_ribbon_recom_dom"/>
</dbReference>
<feature type="domain" description="Recombinase" evidence="3">
    <location>
        <begin position="153"/>
        <end position="299"/>
    </location>
</feature>
<evidence type="ECO:0000313" key="5">
    <source>
        <dbReference type="Proteomes" id="UP000198922"/>
    </source>
</evidence>
<dbReference type="OrthoDB" id="7277848at2"/>
<dbReference type="STRING" id="521013.SAMN04488567_0436"/>
<dbReference type="InterPro" id="IPR006119">
    <property type="entry name" value="Resolv_N"/>
</dbReference>
<feature type="domain" description="Resolvase/invertase-type recombinase catalytic" evidence="2">
    <location>
        <begin position="6"/>
        <end position="149"/>
    </location>
</feature>
<dbReference type="Gene3D" id="3.40.50.1390">
    <property type="entry name" value="Resolvase, N-terminal catalytic domain"/>
    <property type="match status" value="1"/>
</dbReference>
<name>A0A1G7LB38_9RHOB</name>
<dbReference type="Pfam" id="PF07508">
    <property type="entry name" value="Recombinase"/>
    <property type="match status" value="1"/>
</dbReference>
<protein>
    <submittedName>
        <fullName evidence="4">Site-specific DNA recombinase</fullName>
    </submittedName>
</protein>
<dbReference type="RefSeq" id="WP_090115330.1">
    <property type="nucleotide sequence ID" value="NZ_FNAT01000016.1"/>
</dbReference>
<dbReference type="Pfam" id="PF00239">
    <property type="entry name" value="Resolvase"/>
    <property type="match status" value="1"/>
</dbReference>
<dbReference type="InterPro" id="IPR011109">
    <property type="entry name" value="DNA_bind_recombinase_dom"/>
</dbReference>
<sequence length="552" mass="60385">MTTGHRVALYARYSSDNQRDASIEDQLRLCRERAAREGWEIIDVYSDRSVSGASLIRPGVQALLQDARDIRFDIVLCESLDRLSRDQEDIAGIYKRLSFAGLRIVTLAEGEISERHIGLKGTMGALYLKDLADKTRRGLRGRVEAGRSGGGNSFGYRVMRDLGPEGLPVTGERAVEPTEARIVARIFRDYAGGASPRSIAHALNAEGLRGPRSEGWSASTIHGNRARGTGILNNELYIGRLVWNRLRYVKDPETGRRVSRLNPESAWVVTEVPELRIVPQELWDRVKARQGKLELPERGNRGQALTSKRRARYLLSGMMRCGACGGGMSMISATHLGCSGARNKGICGNRKTIARREVEDRVCTVLSTRLMDPELFAVFCEEFVAETNRLRAAQSGSKATTEAELAKVKRDLERLVQALLDGVPAASVRERMQQLEARQVELERKLEAAPPAQLALHPDMAKLYREKVATLLDALNADDSRAEATEILRGLIDSLVLTPGAEGYAIDLTGDLAGILSMSLGTNAKPAVAAAMAGLQVSLVAGAGFEPATFRL</sequence>
<dbReference type="InterPro" id="IPR050639">
    <property type="entry name" value="SSR_resolvase"/>
</dbReference>
<dbReference type="SMART" id="SM00857">
    <property type="entry name" value="Resolvase"/>
    <property type="match status" value="1"/>
</dbReference>
<dbReference type="EMBL" id="FNAT01000016">
    <property type="protein sequence ID" value="SDF46621.1"/>
    <property type="molecule type" value="Genomic_DNA"/>
</dbReference>
<dbReference type="AlphaFoldDB" id="A0A1G7LB38"/>
<accession>A0A1G7LB38</accession>
<dbReference type="Pfam" id="PF13408">
    <property type="entry name" value="Zn_ribbon_recom"/>
    <property type="match status" value="1"/>
</dbReference>
<dbReference type="Proteomes" id="UP000198922">
    <property type="component" value="Unassembled WGS sequence"/>
</dbReference>
<dbReference type="GO" id="GO:0003677">
    <property type="term" value="F:DNA binding"/>
    <property type="evidence" value="ECO:0007669"/>
    <property type="project" value="InterPro"/>
</dbReference>
<dbReference type="GO" id="GO:0000150">
    <property type="term" value="F:DNA strand exchange activity"/>
    <property type="evidence" value="ECO:0007669"/>
    <property type="project" value="InterPro"/>
</dbReference>
<dbReference type="PANTHER" id="PTHR30461:SF23">
    <property type="entry name" value="DNA RECOMBINASE-RELATED"/>
    <property type="match status" value="1"/>
</dbReference>
<dbReference type="SUPFAM" id="SSF53041">
    <property type="entry name" value="Resolvase-like"/>
    <property type="match status" value="1"/>
</dbReference>